<dbReference type="PANTHER" id="PTHR22594">
    <property type="entry name" value="ASPARTYL/LYSYL-TRNA SYNTHETASE"/>
    <property type="match status" value="1"/>
</dbReference>
<dbReference type="PANTHER" id="PTHR22594:SF34">
    <property type="entry name" value="ASPARAGINE--TRNA LIGASE, MITOCHONDRIAL-RELATED"/>
    <property type="match status" value="1"/>
</dbReference>
<accession>X1ISP0</accession>
<evidence type="ECO:0000259" key="6">
    <source>
        <dbReference type="PROSITE" id="PS50862"/>
    </source>
</evidence>
<dbReference type="PRINTS" id="PR01042">
    <property type="entry name" value="TRNASYNTHASP"/>
</dbReference>
<dbReference type="PROSITE" id="PS50862">
    <property type="entry name" value="AA_TRNA_LIGASE_II"/>
    <property type="match status" value="1"/>
</dbReference>
<dbReference type="InterPro" id="IPR004364">
    <property type="entry name" value="Aa-tRNA-synt_II"/>
</dbReference>
<gene>
    <name evidence="7" type="ORF">S03H2_45205</name>
</gene>
<evidence type="ECO:0000256" key="2">
    <source>
        <dbReference type="ARBA" id="ARBA00022741"/>
    </source>
</evidence>
<sequence>TYPLGKKAHGSDFLLKNRHLWLRSRKQWANLRIRSEVIKAVRDFFDNRDFTLVDAPILTASACEGTSTLFEVNYFGDKAYLSQSGQLYLEATAMAFGKVYCFGPTFRAEKSKTRKHLTEFWMAEPEVAYADLGDIMKLAEELVTEIVQKVLKKKKGDLEILGRDTTKLEKITPSFPRISYTEAIEILKRSGSDFKWGDDFGAPHETIISSNFDKPVLVHRFPTETKAFYMKKDPQDPRLTLSVDMLASEGYGEIVGGGQRDEELSHLE</sequence>
<dbReference type="InterPro" id="IPR045864">
    <property type="entry name" value="aa-tRNA-synth_II/BPL/LPL"/>
</dbReference>
<evidence type="ECO:0000256" key="1">
    <source>
        <dbReference type="ARBA" id="ARBA00022598"/>
    </source>
</evidence>
<dbReference type="GO" id="GO:0004812">
    <property type="term" value="F:aminoacyl-tRNA ligase activity"/>
    <property type="evidence" value="ECO:0007669"/>
    <property type="project" value="UniProtKB-KW"/>
</dbReference>
<proteinExistence type="predicted"/>
<evidence type="ECO:0000313" key="7">
    <source>
        <dbReference type="EMBL" id="GAH69119.1"/>
    </source>
</evidence>
<feature type="non-terminal residue" evidence="7">
    <location>
        <position position="268"/>
    </location>
</feature>
<feature type="non-terminal residue" evidence="7">
    <location>
        <position position="1"/>
    </location>
</feature>
<feature type="domain" description="Aminoacyl-transfer RNA synthetases class-II family profile" evidence="6">
    <location>
        <begin position="31"/>
        <end position="268"/>
    </location>
</feature>
<keyword evidence="1" id="KW-0436">Ligase</keyword>
<protein>
    <recommendedName>
        <fullName evidence="6">Aminoacyl-transfer RNA synthetases class-II family profile domain-containing protein</fullName>
    </recommendedName>
</protein>
<keyword evidence="3" id="KW-0067">ATP-binding</keyword>
<dbReference type="Gene3D" id="3.30.930.10">
    <property type="entry name" value="Bira Bifunctional Protein, Domain 2"/>
    <property type="match status" value="1"/>
</dbReference>
<reference evidence="7" key="1">
    <citation type="journal article" date="2014" name="Front. Microbiol.">
        <title>High frequency of phylogenetically diverse reductive dehalogenase-homologous genes in deep subseafloor sedimentary metagenomes.</title>
        <authorList>
            <person name="Kawai M."/>
            <person name="Futagami T."/>
            <person name="Toyoda A."/>
            <person name="Takaki Y."/>
            <person name="Nishi S."/>
            <person name="Hori S."/>
            <person name="Arai W."/>
            <person name="Tsubouchi T."/>
            <person name="Morono Y."/>
            <person name="Uchiyama I."/>
            <person name="Ito T."/>
            <person name="Fujiyama A."/>
            <person name="Inagaki F."/>
            <person name="Takami H."/>
        </authorList>
    </citation>
    <scope>NUCLEOTIDE SEQUENCE</scope>
    <source>
        <strain evidence="7">Expedition CK06-06</strain>
    </source>
</reference>
<dbReference type="EMBL" id="BARU01028305">
    <property type="protein sequence ID" value="GAH69119.1"/>
    <property type="molecule type" value="Genomic_DNA"/>
</dbReference>
<dbReference type="Pfam" id="PF00152">
    <property type="entry name" value="tRNA-synt_2"/>
    <property type="match status" value="1"/>
</dbReference>
<keyword evidence="4" id="KW-0648">Protein biosynthesis</keyword>
<comment type="caution">
    <text evidence="7">The sequence shown here is derived from an EMBL/GenBank/DDBJ whole genome shotgun (WGS) entry which is preliminary data.</text>
</comment>
<name>X1ISP0_9ZZZZ</name>
<evidence type="ECO:0000256" key="3">
    <source>
        <dbReference type="ARBA" id="ARBA00022840"/>
    </source>
</evidence>
<organism evidence="7">
    <name type="scientific">marine sediment metagenome</name>
    <dbReference type="NCBI Taxonomy" id="412755"/>
    <lineage>
        <taxon>unclassified sequences</taxon>
        <taxon>metagenomes</taxon>
        <taxon>ecological metagenomes</taxon>
    </lineage>
</organism>
<evidence type="ECO:0000256" key="4">
    <source>
        <dbReference type="ARBA" id="ARBA00022917"/>
    </source>
</evidence>
<dbReference type="InterPro" id="IPR006195">
    <property type="entry name" value="aa-tRNA-synth_II"/>
</dbReference>
<keyword evidence="2" id="KW-0547">Nucleotide-binding</keyword>
<evidence type="ECO:0000256" key="5">
    <source>
        <dbReference type="ARBA" id="ARBA00023146"/>
    </source>
</evidence>
<dbReference type="InterPro" id="IPR002312">
    <property type="entry name" value="Asp/Asn-tRNA-synth_IIb"/>
</dbReference>
<dbReference type="GO" id="GO:0005524">
    <property type="term" value="F:ATP binding"/>
    <property type="evidence" value="ECO:0007669"/>
    <property type="project" value="UniProtKB-KW"/>
</dbReference>
<keyword evidence="5" id="KW-0030">Aminoacyl-tRNA synthetase</keyword>
<dbReference type="AlphaFoldDB" id="X1ISP0"/>
<dbReference type="GO" id="GO:0006421">
    <property type="term" value="P:asparaginyl-tRNA aminoacylation"/>
    <property type="evidence" value="ECO:0007669"/>
    <property type="project" value="TreeGrafter"/>
</dbReference>
<dbReference type="SUPFAM" id="SSF55681">
    <property type="entry name" value="Class II aaRS and biotin synthetases"/>
    <property type="match status" value="1"/>
</dbReference>